<gene>
    <name evidence="2" type="ORF">MATL_G00033740</name>
</gene>
<reference evidence="2" key="1">
    <citation type="submission" date="2021-01" db="EMBL/GenBank/DDBJ databases">
        <authorList>
            <person name="Zahm M."/>
            <person name="Roques C."/>
            <person name="Cabau C."/>
            <person name="Klopp C."/>
            <person name="Donnadieu C."/>
            <person name="Jouanno E."/>
            <person name="Lampietro C."/>
            <person name="Louis A."/>
            <person name="Herpin A."/>
            <person name="Echchiki A."/>
            <person name="Berthelot C."/>
            <person name="Parey E."/>
            <person name="Roest-Crollius H."/>
            <person name="Braasch I."/>
            <person name="Postlethwait J."/>
            <person name="Bobe J."/>
            <person name="Montfort J."/>
            <person name="Bouchez O."/>
            <person name="Begum T."/>
            <person name="Mejri S."/>
            <person name="Adams A."/>
            <person name="Chen W.-J."/>
            <person name="Guiguen Y."/>
        </authorList>
    </citation>
    <scope>NUCLEOTIDE SEQUENCE</scope>
    <source>
        <strain evidence="2">YG-15Mar2019-1</strain>
        <tissue evidence="2">Brain</tissue>
    </source>
</reference>
<proteinExistence type="predicted"/>
<keyword evidence="3" id="KW-1185">Reference proteome</keyword>
<dbReference type="EMBL" id="JAFDVH010000002">
    <property type="protein sequence ID" value="KAG7488381.1"/>
    <property type="molecule type" value="Genomic_DNA"/>
</dbReference>
<protein>
    <submittedName>
        <fullName evidence="2">Uncharacterized protein</fullName>
    </submittedName>
</protein>
<name>A0A9D3QDA6_MEGAT</name>
<evidence type="ECO:0000313" key="3">
    <source>
        <dbReference type="Proteomes" id="UP001046870"/>
    </source>
</evidence>
<feature type="compositionally biased region" description="Basic and acidic residues" evidence="1">
    <location>
        <begin position="1"/>
        <end position="12"/>
    </location>
</feature>
<feature type="region of interest" description="Disordered" evidence="1">
    <location>
        <begin position="1"/>
        <end position="81"/>
    </location>
</feature>
<accession>A0A9D3QDA6</accession>
<dbReference type="Proteomes" id="UP001046870">
    <property type="component" value="Chromosome 2"/>
</dbReference>
<comment type="caution">
    <text evidence="2">The sequence shown here is derived from an EMBL/GenBank/DDBJ whole genome shotgun (WGS) entry which is preliminary data.</text>
</comment>
<dbReference type="AlphaFoldDB" id="A0A9D3QDA6"/>
<feature type="compositionally biased region" description="Basic and acidic residues" evidence="1">
    <location>
        <begin position="64"/>
        <end position="81"/>
    </location>
</feature>
<organism evidence="2 3">
    <name type="scientific">Megalops atlanticus</name>
    <name type="common">Tarpon</name>
    <name type="synonym">Clupea gigantea</name>
    <dbReference type="NCBI Taxonomy" id="7932"/>
    <lineage>
        <taxon>Eukaryota</taxon>
        <taxon>Metazoa</taxon>
        <taxon>Chordata</taxon>
        <taxon>Craniata</taxon>
        <taxon>Vertebrata</taxon>
        <taxon>Euteleostomi</taxon>
        <taxon>Actinopterygii</taxon>
        <taxon>Neopterygii</taxon>
        <taxon>Teleostei</taxon>
        <taxon>Elopiformes</taxon>
        <taxon>Megalopidae</taxon>
        <taxon>Megalops</taxon>
    </lineage>
</organism>
<evidence type="ECO:0000313" key="2">
    <source>
        <dbReference type="EMBL" id="KAG7488381.1"/>
    </source>
</evidence>
<sequence>MELRSGRGEIRHWTWTGTDVAGLSEGPPSPPTTSSFPVMCCAPSVSTTPHHVTPAAPCTPGGKEGSRHRIDTQRPRSDSKR</sequence>
<evidence type="ECO:0000256" key="1">
    <source>
        <dbReference type="SAM" id="MobiDB-lite"/>
    </source>
</evidence>